<dbReference type="AlphaFoldDB" id="A0A9P6LEA4"/>
<evidence type="ECO:0000259" key="1">
    <source>
        <dbReference type="Pfam" id="PF06985"/>
    </source>
</evidence>
<dbReference type="InterPro" id="IPR010730">
    <property type="entry name" value="HET"/>
</dbReference>
<dbReference type="PANTHER" id="PTHR24148">
    <property type="entry name" value="ANKYRIN REPEAT DOMAIN-CONTAINING PROTEIN 39 HOMOLOG-RELATED"/>
    <property type="match status" value="1"/>
</dbReference>
<dbReference type="Proteomes" id="UP000781932">
    <property type="component" value="Unassembled WGS sequence"/>
</dbReference>
<dbReference type="OrthoDB" id="5571888at2759"/>
<evidence type="ECO:0000313" key="2">
    <source>
        <dbReference type="EMBL" id="KAF9869881.1"/>
    </source>
</evidence>
<dbReference type="EMBL" id="JAATWM020000063">
    <property type="protein sequence ID" value="KAF9869881.1"/>
    <property type="molecule type" value="Genomic_DNA"/>
</dbReference>
<dbReference type="InterPro" id="IPR052895">
    <property type="entry name" value="HetReg/Transcr_Mod"/>
</dbReference>
<reference evidence="2" key="1">
    <citation type="submission" date="2020-03" db="EMBL/GenBank/DDBJ databases">
        <authorList>
            <person name="He L."/>
        </authorList>
    </citation>
    <scope>NUCLEOTIDE SEQUENCE</scope>
    <source>
        <strain evidence="2">CkLH20</strain>
    </source>
</reference>
<reference evidence="2" key="2">
    <citation type="submission" date="2020-11" db="EMBL/GenBank/DDBJ databases">
        <title>Whole genome sequencing of Colletotrichum sp.</title>
        <authorList>
            <person name="Li H."/>
        </authorList>
    </citation>
    <scope>NUCLEOTIDE SEQUENCE</scope>
    <source>
        <strain evidence="2">CkLH20</strain>
    </source>
</reference>
<dbReference type="RefSeq" id="XP_038739342.1">
    <property type="nucleotide sequence ID" value="XM_038895393.1"/>
</dbReference>
<protein>
    <recommendedName>
        <fullName evidence="1">Heterokaryon incompatibility domain-containing protein</fullName>
    </recommendedName>
</protein>
<accession>A0A9P6LEA4</accession>
<name>A0A9P6LEA4_9PEZI</name>
<comment type="caution">
    <text evidence="2">The sequence shown here is derived from an EMBL/GenBank/DDBJ whole genome shotgun (WGS) entry which is preliminary data.</text>
</comment>
<dbReference type="PANTHER" id="PTHR24148:SF64">
    <property type="entry name" value="HETEROKARYON INCOMPATIBILITY DOMAIN-CONTAINING PROTEIN"/>
    <property type="match status" value="1"/>
</dbReference>
<keyword evidence="3" id="KW-1185">Reference proteome</keyword>
<dbReference type="Pfam" id="PF26639">
    <property type="entry name" value="Het-6_barrel"/>
    <property type="match status" value="1"/>
</dbReference>
<feature type="domain" description="Heterokaryon incompatibility" evidence="1">
    <location>
        <begin position="5"/>
        <end position="142"/>
    </location>
</feature>
<sequence length="626" mass="72023">MAPTYEALSYVWGSSDRVDKIITPDGPMFITNSLQSALRQVRDDELPLLLWVDAVCINQADDDEKAAQVQMMGKIYSSAHRVLAFLGNEPEDTEDTSFCIRVLKLLAKIHRKEIQYLDPRVCEAAEKIIKLPWFGRVWVIQEFALAKDVDFIWGSTFINWTVFRDAFDENKMSDLIWHPSTGRMREHIIDSNHYYPDEFGQHRSVTKLMETRRRLQLDPDHPSIRLYNMYMILKGTNFQSTIHSDRLFALLGMVHDSSHELLTPDYGVPFETVLQRYGDYMLRDVGFGLLTCAGLGSPTWSGPSWLPHLMESSLEYGFVSLFGEFQAGTQKPGPSDSVVSPNICVEGDVMMFDGILFDEIRNIGPELSYTEEGRTTLYDELAPQWGISIFRRRFQPGMEACHTAPAFEELWLNFLEDHYQHRLAEILRKILLSFNKLVEPIQHDEYPTHEDLLTVQLLVATHSRTRPEEEYRVRYHPEECQWESDDDVEADELDRDPNDPIYRLKKAISWWTSPELENDPTPRMVDKYLTYDRMVLDAGGGFYFGSMVHSQTRFGSTMRGYLGNVPRHTRAGDVVCIPIGGDAPLILRPSTERPGMFQLVGICYIHGIMEGEVFGLEHTCETVKLY</sequence>
<evidence type="ECO:0000313" key="3">
    <source>
        <dbReference type="Proteomes" id="UP000781932"/>
    </source>
</evidence>
<dbReference type="Pfam" id="PF06985">
    <property type="entry name" value="HET"/>
    <property type="match status" value="1"/>
</dbReference>
<gene>
    <name evidence="2" type="ORF">CkaCkLH20_12680</name>
</gene>
<proteinExistence type="predicted"/>
<dbReference type="GeneID" id="62168467"/>
<organism evidence="2 3">
    <name type="scientific">Colletotrichum karsti</name>
    <dbReference type="NCBI Taxonomy" id="1095194"/>
    <lineage>
        <taxon>Eukaryota</taxon>
        <taxon>Fungi</taxon>
        <taxon>Dikarya</taxon>
        <taxon>Ascomycota</taxon>
        <taxon>Pezizomycotina</taxon>
        <taxon>Sordariomycetes</taxon>
        <taxon>Hypocreomycetidae</taxon>
        <taxon>Glomerellales</taxon>
        <taxon>Glomerellaceae</taxon>
        <taxon>Colletotrichum</taxon>
        <taxon>Colletotrichum boninense species complex</taxon>
    </lineage>
</organism>